<dbReference type="CDD" id="cd09917">
    <property type="entry name" value="F-box_SF"/>
    <property type="match status" value="1"/>
</dbReference>
<accession>A0A9W9C854</accession>
<dbReference type="Proteomes" id="UP001140513">
    <property type="component" value="Unassembled WGS sequence"/>
</dbReference>
<evidence type="ECO:0008006" key="3">
    <source>
        <dbReference type="Google" id="ProtNLM"/>
    </source>
</evidence>
<reference evidence="1" key="1">
    <citation type="submission" date="2022-10" db="EMBL/GenBank/DDBJ databases">
        <title>Tapping the CABI collections for fungal endophytes: first genome assemblies for Collariella, Neodidymelliopsis, Ascochyta clinopodiicola, Didymella pomorum, Didymosphaeria variabile, Neocosmospora piperis and Neocucurbitaria cava.</title>
        <authorList>
            <person name="Hill R."/>
        </authorList>
    </citation>
    <scope>NUCLEOTIDE SEQUENCE</scope>
    <source>
        <strain evidence="1">IMI 356815</strain>
    </source>
</reference>
<dbReference type="EMBL" id="JAPEUX010000006">
    <property type="protein sequence ID" value="KAJ4349446.1"/>
    <property type="molecule type" value="Genomic_DNA"/>
</dbReference>
<protein>
    <recommendedName>
        <fullName evidence="3">F-box domain-containing protein</fullName>
    </recommendedName>
</protein>
<dbReference type="RefSeq" id="XP_056068376.1">
    <property type="nucleotide sequence ID" value="XM_056216820.1"/>
</dbReference>
<name>A0A9W9C854_9PLEO</name>
<dbReference type="OrthoDB" id="3766406at2759"/>
<keyword evidence="2" id="KW-1185">Reference proteome</keyword>
<dbReference type="InterPro" id="IPR036047">
    <property type="entry name" value="F-box-like_dom_sf"/>
</dbReference>
<evidence type="ECO:0000313" key="2">
    <source>
        <dbReference type="Proteomes" id="UP001140513"/>
    </source>
</evidence>
<organism evidence="1 2">
    <name type="scientific">Didymosphaeria variabile</name>
    <dbReference type="NCBI Taxonomy" id="1932322"/>
    <lineage>
        <taxon>Eukaryota</taxon>
        <taxon>Fungi</taxon>
        <taxon>Dikarya</taxon>
        <taxon>Ascomycota</taxon>
        <taxon>Pezizomycotina</taxon>
        <taxon>Dothideomycetes</taxon>
        <taxon>Pleosporomycetidae</taxon>
        <taxon>Pleosporales</taxon>
        <taxon>Massarineae</taxon>
        <taxon>Didymosphaeriaceae</taxon>
        <taxon>Didymosphaeria</taxon>
    </lineage>
</organism>
<proteinExistence type="predicted"/>
<dbReference type="AlphaFoldDB" id="A0A9W9C854"/>
<sequence>MMATGSASRLETLPTELIQHIIAYLPHDSPVLLGCASRTLYEKVGNTRVKNTVELWYGSRNDLQRDTPAWVPCFNCQKFRPYTSEHAWPYLKLHREKRHIPSTVYGLSFFLDRKVTEYLKYQGHFPFCSALLTCAGTCHKPLSPADRSTLEGTGFDSLDATLGLPIQYKASPRIYAYRAKHSVIVHIRYRISTPHPWTSFTTPQRYAILRGFYLCPHTYASKVQHRDKTDPTYPADSSIAHWLPHQGPVPEAQWRCKHCPSEFVSNFKTTDERGRNQLVFDVWKTTLKRCNEGVAEMTLCKTQGAVEMVVQTNLRTAWERAEAI</sequence>
<evidence type="ECO:0000313" key="1">
    <source>
        <dbReference type="EMBL" id="KAJ4349446.1"/>
    </source>
</evidence>
<dbReference type="SUPFAM" id="SSF81383">
    <property type="entry name" value="F-box domain"/>
    <property type="match status" value="1"/>
</dbReference>
<dbReference type="GeneID" id="80911591"/>
<gene>
    <name evidence="1" type="ORF">N0V89_008061</name>
</gene>
<comment type="caution">
    <text evidence="1">The sequence shown here is derived from an EMBL/GenBank/DDBJ whole genome shotgun (WGS) entry which is preliminary data.</text>
</comment>